<accession>A0A1Y2E5K2</accession>
<evidence type="ECO:0000313" key="1">
    <source>
        <dbReference type="EMBL" id="ORY66802.1"/>
    </source>
</evidence>
<gene>
    <name evidence="1" type="ORF">BCR35DRAFT_308452</name>
</gene>
<dbReference type="Proteomes" id="UP000193467">
    <property type="component" value="Unassembled WGS sequence"/>
</dbReference>
<proteinExistence type="predicted"/>
<reference evidence="1 2" key="1">
    <citation type="submission" date="2016-07" db="EMBL/GenBank/DDBJ databases">
        <title>Pervasive Adenine N6-methylation of Active Genes in Fungi.</title>
        <authorList>
            <consortium name="DOE Joint Genome Institute"/>
            <person name="Mondo S.J."/>
            <person name="Dannebaum R.O."/>
            <person name="Kuo R.C."/>
            <person name="Labutti K."/>
            <person name="Haridas S."/>
            <person name="Kuo A."/>
            <person name="Salamov A."/>
            <person name="Ahrendt S.R."/>
            <person name="Lipzen A."/>
            <person name="Sullivan W."/>
            <person name="Andreopoulos W.B."/>
            <person name="Clum A."/>
            <person name="Lindquist E."/>
            <person name="Daum C."/>
            <person name="Ramamoorthy G.K."/>
            <person name="Gryganskyi A."/>
            <person name="Culley D."/>
            <person name="Magnuson J.K."/>
            <person name="James T.Y."/>
            <person name="O'Malley M.A."/>
            <person name="Stajich J.E."/>
            <person name="Spatafora J.W."/>
            <person name="Visel A."/>
            <person name="Grigoriev I.V."/>
        </authorList>
    </citation>
    <scope>NUCLEOTIDE SEQUENCE [LARGE SCALE GENOMIC DNA]</scope>
    <source>
        <strain evidence="1 2">62-1032</strain>
    </source>
</reference>
<evidence type="ECO:0000313" key="2">
    <source>
        <dbReference type="Proteomes" id="UP000193467"/>
    </source>
</evidence>
<dbReference type="InParanoid" id="A0A1Y2E5K2"/>
<name>A0A1Y2E5K2_9BASI</name>
<dbReference type="AlphaFoldDB" id="A0A1Y2E5K2"/>
<comment type="caution">
    <text evidence="1">The sequence shown here is derived from an EMBL/GenBank/DDBJ whole genome shotgun (WGS) entry which is preliminary data.</text>
</comment>
<protein>
    <submittedName>
        <fullName evidence="1">Uncharacterized protein</fullName>
    </submittedName>
</protein>
<keyword evidence="2" id="KW-1185">Reference proteome</keyword>
<dbReference type="EMBL" id="MCGR01000062">
    <property type="protein sequence ID" value="ORY66802.1"/>
    <property type="molecule type" value="Genomic_DNA"/>
</dbReference>
<organism evidence="1 2">
    <name type="scientific">Leucosporidium creatinivorum</name>
    <dbReference type="NCBI Taxonomy" id="106004"/>
    <lineage>
        <taxon>Eukaryota</taxon>
        <taxon>Fungi</taxon>
        <taxon>Dikarya</taxon>
        <taxon>Basidiomycota</taxon>
        <taxon>Pucciniomycotina</taxon>
        <taxon>Microbotryomycetes</taxon>
        <taxon>Leucosporidiales</taxon>
        <taxon>Leucosporidium</taxon>
    </lineage>
</organism>
<sequence>MERPFSLPCFSVRGSLGDDPSAPLSSTSDLIPLLSLLLPSLTKLGGAETVNLSHCSFSAAAMAVKGETERRGFESVG</sequence>